<dbReference type="AlphaFoldDB" id="A0AAP0Q1U7"/>
<dbReference type="Proteomes" id="UP001420932">
    <property type="component" value="Unassembled WGS sequence"/>
</dbReference>
<evidence type="ECO:0000259" key="1">
    <source>
        <dbReference type="SMART" id="SM01205"/>
    </source>
</evidence>
<dbReference type="GO" id="GO:0005886">
    <property type="term" value="C:plasma membrane"/>
    <property type="evidence" value="ECO:0007669"/>
    <property type="project" value="TreeGrafter"/>
</dbReference>
<dbReference type="InterPro" id="IPR026899">
    <property type="entry name" value="FKS1-like_dom1"/>
</dbReference>
<dbReference type="Pfam" id="PF14288">
    <property type="entry name" value="FKS1_dom1"/>
    <property type="match status" value="1"/>
</dbReference>
<reference evidence="2 3" key="1">
    <citation type="submission" date="2024-01" db="EMBL/GenBank/DDBJ databases">
        <title>Genome assemblies of Stephania.</title>
        <authorList>
            <person name="Yang L."/>
        </authorList>
    </citation>
    <scope>NUCLEOTIDE SEQUENCE [LARGE SCALE GENOMIC DNA]</scope>
    <source>
        <strain evidence="2">YNDBR</strain>
        <tissue evidence="2">Leaf</tissue>
    </source>
</reference>
<dbReference type="GO" id="GO:0046527">
    <property type="term" value="F:glucosyltransferase activity"/>
    <property type="evidence" value="ECO:0007669"/>
    <property type="project" value="TreeGrafter"/>
</dbReference>
<dbReference type="PANTHER" id="PTHR12741">
    <property type="entry name" value="LYST-INTERACTING PROTEIN LIP5 DOPAMINE RESPONSIVE PROTEIN DRG-1"/>
    <property type="match status" value="1"/>
</dbReference>
<keyword evidence="3" id="KW-1185">Reference proteome</keyword>
<dbReference type="SMART" id="SM01205">
    <property type="entry name" value="FKS1_dom1"/>
    <property type="match status" value="1"/>
</dbReference>
<organism evidence="2 3">
    <name type="scientific">Stephania yunnanensis</name>
    <dbReference type="NCBI Taxonomy" id="152371"/>
    <lineage>
        <taxon>Eukaryota</taxon>
        <taxon>Viridiplantae</taxon>
        <taxon>Streptophyta</taxon>
        <taxon>Embryophyta</taxon>
        <taxon>Tracheophyta</taxon>
        <taxon>Spermatophyta</taxon>
        <taxon>Magnoliopsida</taxon>
        <taxon>Ranunculales</taxon>
        <taxon>Menispermaceae</taxon>
        <taxon>Menispermoideae</taxon>
        <taxon>Cissampelideae</taxon>
        <taxon>Stephania</taxon>
    </lineage>
</organism>
<protein>
    <recommendedName>
        <fullName evidence="1">1,3-beta-glucan synthase component FKS1-like domain-containing protein</fullName>
    </recommendedName>
</protein>
<feature type="domain" description="1,3-beta-glucan synthase component FKS1-like" evidence="1">
    <location>
        <begin position="55"/>
        <end position="118"/>
    </location>
</feature>
<dbReference type="EMBL" id="JBBNAF010000003">
    <property type="protein sequence ID" value="KAK9160556.1"/>
    <property type="molecule type" value="Genomic_DNA"/>
</dbReference>
<evidence type="ECO:0000313" key="2">
    <source>
        <dbReference type="EMBL" id="KAK9160556.1"/>
    </source>
</evidence>
<sequence length="118" mass="13802">MRLQTPPDPINSFNPSVLRRFRRDLLFNYSFWCSYLGHKSKIWLPEPNPGSADLHRKLLYVALYLLIWGESANLPFMPECICYIYHHMVSELNRILEDYIDENIGVLSSPPLAEKTGF</sequence>
<accession>A0AAP0Q1U7</accession>
<evidence type="ECO:0000313" key="3">
    <source>
        <dbReference type="Proteomes" id="UP001420932"/>
    </source>
</evidence>
<gene>
    <name evidence="2" type="ORF">Syun_006897</name>
</gene>
<dbReference type="PANTHER" id="PTHR12741:SF7">
    <property type="entry name" value="CALLOSE SYNTHASE 12"/>
    <property type="match status" value="1"/>
</dbReference>
<comment type="caution">
    <text evidence="2">The sequence shown here is derived from an EMBL/GenBank/DDBJ whole genome shotgun (WGS) entry which is preliminary data.</text>
</comment>
<proteinExistence type="predicted"/>
<name>A0AAP0Q1U7_9MAGN</name>